<dbReference type="PANTHER" id="PTHR43407">
    <property type="entry name" value="GLUTAMINE SYNTHETASE"/>
    <property type="match status" value="1"/>
</dbReference>
<dbReference type="GO" id="GO:0004356">
    <property type="term" value="F:glutamine synthetase activity"/>
    <property type="evidence" value="ECO:0007669"/>
    <property type="project" value="UniProtKB-EC"/>
</dbReference>
<dbReference type="Gene3D" id="3.30.590.10">
    <property type="entry name" value="Glutamine synthetase/guanido kinase, catalytic domain"/>
    <property type="match status" value="1"/>
</dbReference>
<comment type="similarity">
    <text evidence="1 3 4">Belongs to the glutamine synthetase family.</text>
</comment>
<evidence type="ECO:0000313" key="6">
    <source>
        <dbReference type="EMBL" id="MBB6477217.1"/>
    </source>
</evidence>
<proteinExistence type="inferred from homology"/>
<sequence>MNMLRDEELLYVIPAGKYGKEGVLSLLAQYPEIQYVSIVGIDMAGNDTDERIPIELFFKNYNDFFSGDAVQTDGSSVVLPTIATLNNARIDMIADPDVNWVVDYNYDHLDPQTGKPIGTLRIPAFLIHNGEMVDARSILKRSIAYVEQEILELLSTHTVPGMEHVNVKEIDELLFTTATELEFWVKTPSQPIDSRALSVSQRMKEQYWQRTHGAVRTAMEESIELLKKLGLQPEMGHKEVGGVKPRIDDNGRLINILEQLEIDWKFSSNPLQTADNELEARIIVRETFRKHGLEVTFKAKPIHGVAGSGKHTHIGLSAKMKSGKVINLFAPKDMKEDFVSVLGYGAIMGILKNYEAMNPFISSTTDALNRLQPGFEAPVCIVTSLGQAPAIPSRNRTILIGLIRDLKNPLATRFELRAPNPYTNTYTCIALCYLAALDGIKYAVKSGKTTDELLAELSKAPGDDADYLEKDRAYRSEEDVFEMFTEEERQHHFSRPPATVWENIKMLRENPGKQEALAAGDAFSKRLMESFLTGVINRWKLELHNRIIDEAMYRLCSYKELPADNELDRKRWEEIVSRRNELAKDDIGKKSIFTQIRSLLVEGDYDQASAMQIEMDKKLQELDDLYHTYKENIF</sequence>
<evidence type="ECO:0000256" key="2">
    <source>
        <dbReference type="ARBA" id="ARBA00012937"/>
    </source>
</evidence>
<dbReference type="Proteomes" id="UP000591941">
    <property type="component" value="Unassembled WGS sequence"/>
</dbReference>
<keyword evidence="7" id="KW-1185">Reference proteome</keyword>
<gene>
    <name evidence="6" type="ORF">HNR45_000239</name>
</gene>
<organism evidence="6 7">
    <name type="scientific">Negativicoccus succinicivorans</name>
    <dbReference type="NCBI Taxonomy" id="620903"/>
    <lineage>
        <taxon>Bacteria</taxon>
        <taxon>Bacillati</taxon>
        <taxon>Bacillota</taxon>
        <taxon>Negativicutes</taxon>
        <taxon>Veillonellales</taxon>
        <taxon>Veillonellaceae</taxon>
        <taxon>Negativicoccus</taxon>
    </lineage>
</organism>
<dbReference type="SUPFAM" id="SSF55931">
    <property type="entry name" value="Glutamine synthetase/guanido kinase"/>
    <property type="match status" value="1"/>
</dbReference>
<name>A0A841R259_9FIRM</name>
<dbReference type="GO" id="GO:0016020">
    <property type="term" value="C:membrane"/>
    <property type="evidence" value="ECO:0007669"/>
    <property type="project" value="TreeGrafter"/>
</dbReference>
<evidence type="ECO:0000256" key="4">
    <source>
        <dbReference type="RuleBase" id="RU000384"/>
    </source>
</evidence>
<dbReference type="InterPro" id="IPR008146">
    <property type="entry name" value="Gln_synth_cat_dom"/>
</dbReference>
<dbReference type="PANTHER" id="PTHR43407:SF1">
    <property type="entry name" value="LENGSIN"/>
    <property type="match status" value="1"/>
</dbReference>
<evidence type="ECO:0000313" key="7">
    <source>
        <dbReference type="Proteomes" id="UP000591941"/>
    </source>
</evidence>
<dbReference type="PROSITE" id="PS51987">
    <property type="entry name" value="GS_CATALYTIC"/>
    <property type="match status" value="1"/>
</dbReference>
<keyword evidence="6" id="KW-0436">Ligase</keyword>
<dbReference type="AlphaFoldDB" id="A0A841R259"/>
<dbReference type="GO" id="GO:0019740">
    <property type="term" value="P:nitrogen utilization"/>
    <property type="evidence" value="ECO:0007669"/>
    <property type="project" value="TreeGrafter"/>
</dbReference>
<feature type="domain" description="GS catalytic" evidence="5">
    <location>
        <begin position="135"/>
        <end position="560"/>
    </location>
</feature>
<evidence type="ECO:0000256" key="1">
    <source>
        <dbReference type="ARBA" id="ARBA00009897"/>
    </source>
</evidence>
<protein>
    <recommendedName>
        <fullName evidence="2">glutamine synthetase</fullName>
        <ecNumber evidence="2">6.3.1.2</ecNumber>
    </recommendedName>
</protein>
<reference evidence="6 7" key="1">
    <citation type="submission" date="2020-08" db="EMBL/GenBank/DDBJ databases">
        <title>Genomic Encyclopedia of Type Strains, Phase IV (KMG-IV): sequencing the most valuable type-strain genomes for metagenomic binning, comparative biology and taxonomic classification.</title>
        <authorList>
            <person name="Goeker M."/>
        </authorList>
    </citation>
    <scope>NUCLEOTIDE SEQUENCE [LARGE SCALE GENOMIC DNA]</scope>
    <source>
        <strain evidence="6 7">DSM 21255</strain>
    </source>
</reference>
<dbReference type="InterPro" id="IPR014746">
    <property type="entry name" value="Gln_synth/guanido_kin_cat_dom"/>
</dbReference>
<dbReference type="EMBL" id="JACHHI010000001">
    <property type="protein sequence ID" value="MBB6477217.1"/>
    <property type="molecule type" value="Genomic_DNA"/>
</dbReference>
<dbReference type="Pfam" id="PF00120">
    <property type="entry name" value="Gln-synt_C"/>
    <property type="match status" value="1"/>
</dbReference>
<dbReference type="GO" id="GO:0006542">
    <property type="term" value="P:glutamine biosynthetic process"/>
    <property type="evidence" value="ECO:0007669"/>
    <property type="project" value="TreeGrafter"/>
</dbReference>
<evidence type="ECO:0000259" key="5">
    <source>
        <dbReference type="PROSITE" id="PS51987"/>
    </source>
</evidence>
<comment type="caution">
    <text evidence="6">The sequence shown here is derived from an EMBL/GenBank/DDBJ whole genome shotgun (WGS) entry which is preliminary data.</text>
</comment>
<dbReference type="GO" id="GO:0005737">
    <property type="term" value="C:cytoplasm"/>
    <property type="evidence" value="ECO:0007669"/>
    <property type="project" value="TreeGrafter"/>
</dbReference>
<accession>A0A841R259</accession>
<dbReference type="SMART" id="SM01230">
    <property type="entry name" value="Gln-synt_C"/>
    <property type="match status" value="1"/>
</dbReference>
<evidence type="ECO:0000256" key="3">
    <source>
        <dbReference type="PROSITE-ProRule" id="PRU01331"/>
    </source>
</evidence>
<dbReference type="EC" id="6.3.1.2" evidence="2"/>